<organism evidence="6 7">
    <name type="scientific">Fasciolopsis buskii</name>
    <dbReference type="NCBI Taxonomy" id="27845"/>
    <lineage>
        <taxon>Eukaryota</taxon>
        <taxon>Metazoa</taxon>
        <taxon>Spiralia</taxon>
        <taxon>Lophotrochozoa</taxon>
        <taxon>Platyhelminthes</taxon>
        <taxon>Trematoda</taxon>
        <taxon>Digenea</taxon>
        <taxon>Plagiorchiida</taxon>
        <taxon>Echinostomata</taxon>
        <taxon>Echinostomatoidea</taxon>
        <taxon>Fasciolidae</taxon>
        <taxon>Fasciolopsis</taxon>
    </lineage>
</organism>
<feature type="domain" description="MYND-type" evidence="5">
    <location>
        <begin position="64"/>
        <end position="101"/>
    </location>
</feature>
<dbReference type="PROSITE" id="PS50865">
    <property type="entry name" value="ZF_MYND_2"/>
    <property type="match status" value="1"/>
</dbReference>
<proteinExistence type="predicted"/>
<keyword evidence="3" id="KW-0862">Zinc</keyword>
<gene>
    <name evidence="6" type="ORF">FBUS_01389</name>
</gene>
<keyword evidence="1" id="KW-0479">Metal-binding</keyword>
<sequence>MCRNGQCHRSENPAPFGVFRSQLARNNAYYSFEPPETEEPTLQQVQSLIYSGRLPCAEKFNPICPICGCLAEKACARCKVVRYCSKAHQIIHWRLEHKQLCSPDSPVLASGGPSFTENEFLLPEYRICSEMAEQHSDASVDLDEDSASDDVDTTGNRLVFDSSVHVSCFGSFCFVPFAHVVVL</sequence>
<dbReference type="AlphaFoldDB" id="A0A8E0RQN4"/>
<accession>A0A8E0RQN4</accession>
<protein>
    <submittedName>
        <fullName evidence="6">Putative pcdc2/rp-8 (Programmed cell death protein 2)</fullName>
    </submittedName>
</protein>
<dbReference type="Gene3D" id="6.10.140.2220">
    <property type="match status" value="1"/>
</dbReference>
<evidence type="ECO:0000259" key="5">
    <source>
        <dbReference type="PROSITE" id="PS50865"/>
    </source>
</evidence>
<dbReference type="OrthoDB" id="443682at2759"/>
<evidence type="ECO:0000313" key="7">
    <source>
        <dbReference type="Proteomes" id="UP000728185"/>
    </source>
</evidence>
<dbReference type="Proteomes" id="UP000728185">
    <property type="component" value="Unassembled WGS sequence"/>
</dbReference>
<dbReference type="EMBL" id="LUCM01010391">
    <property type="protein sequence ID" value="KAA0185546.1"/>
    <property type="molecule type" value="Genomic_DNA"/>
</dbReference>
<dbReference type="PANTHER" id="PTHR12298">
    <property type="entry name" value="PCDC2 PROGRAMMED CELL DEATH PROTEIN 2 -RELATED"/>
    <property type="match status" value="1"/>
</dbReference>
<dbReference type="InterPro" id="IPR002893">
    <property type="entry name" value="Znf_MYND"/>
</dbReference>
<evidence type="ECO:0000256" key="1">
    <source>
        <dbReference type="ARBA" id="ARBA00022723"/>
    </source>
</evidence>
<evidence type="ECO:0000256" key="4">
    <source>
        <dbReference type="PROSITE-ProRule" id="PRU00134"/>
    </source>
</evidence>
<dbReference type="GO" id="GO:0008270">
    <property type="term" value="F:zinc ion binding"/>
    <property type="evidence" value="ECO:0007669"/>
    <property type="project" value="UniProtKB-KW"/>
</dbReference>
<evidence type="ECO:0000313" key="6">
    <source>
        <dbReference type="EMBL" id="KAA0185546.1"/>
    </source>
</evidence>
<dbReference type="Pfam" id="PF01753">
    <property type="entry name" value="zf-MYND"/>
    <property type="match status" value="1"/>
</dbReference>
<evidence type="ECO:0000256" key="3">
    <source>
        <dbReference type="ARBA" id="ARBA00022833"/>
    </source>
</evidence>
<keyword evidence="7" id="KW-1185">Reference proteome</keyword>
<name>A0A8E0RQN4_9TREM</name>
<dbReference type="PANTHER" id="PTHR12298:SF4">
    <property type="entry name" value="PROGRAMMED CELL DEATH PROTEIN 2"/>
    <property type="match status" value="1"/>
</dbReference>
<dbReference type="PROSITE" id="PS01360">
    <property type="entry name" value="ZF_MYND_1"/>
    <property type="match status" value="1"/>
</dbReference>
<dbReference type="SUPFAM" id="SSF144232">
    <property type="entry name" value="HIT/MYND zinc finger-like"/>
    <property type="match status" value="1"/>
</dbReference>
<keyword evidence="2 4" id="KW-0863">Zinc-finger</keyword>
<dbReference type="GO" id="GO:0005634">
    <property type="term" value="C:nucleus"/>
    <property type="evidence" value="ECO:0007669"/>
    <property type="project" value="TreeGrafter"/>
</dbReference>
<evidence type="ECO:0000256" key="2">
    <source>
        <dbReference type="ARBA" id="ARBA00022771"/>
    </source>
</evidence>
<reference evidence="6" key="1">
    <citation type="submission" date="2019-05" db="EMBL/GenBank/DDBJ databases">
        <title>Annotation for the trematode Fasciolopsis buski.</title>
        <authorList>
            <person name="Choi Y.-J."/>
        </authorList>
    </citation>
    <scope>NUCLEOTIDE SEQUENCE</scope>
    <source>
        <strain evidence="6">HT</strain>
        <tissue evidence="6">Whole worm</tissue>
    </source>
</reference>
<comment type="caution">
    <text evidence="6">The sequence shown here is derived from an EMBL/GenBank/DDBJ whole genome shotgun (WGS) entry which is preliminary data.</text>
</comment>